<sequence length="91" mass="10388">MQDGATPHIGHQVKALLSTNFDDNRAPSKHFLDAWPSHSPHLSPSDFWLCGFLKDHVYRGVIRTLPDLKAIIIRHVAEIPREFHRATIKTL</sequence>
<reference evidence="1" key="1">
    <citation type="submission" date="2020-07" db="EMBL/GenBank/DDBJ databases">
        <title>Multicomponent nature underlies the extraordinary mechanical properties of spider dragline silk.</title>
        <authorList>
            <person name="Kono N."/>
            <person name="Nakamura H."/>
            <person name="Mori M."/>
            <person name="Yoshida Y."/>
            <person name="Ohtoshi R."/>
            <person name="Malay A.D."/>
            <person name="Moran D.A.P."/>
            <person name="Tomita M."/>
            <person name="Numata K."/>
            <person name="Arakawa K."/>
        </authorList>
    </citation>
    <scope>NUCLEOTIDE SEQUENCE</scope>
</reference>
<organism evidence="1 2">
    <name type="scientific">Trichonephila clavata</name>
    <name type="common">Joro spider</name>
    <name type="synonym">Nephila clavata</name>
    <dbReference type="NCBI Taxonomy" id="2740835"/>
    <lineage>
        <taxon>Eukaryota</taxon>
        <taxon>Metazoa</taxon>
        <taxon>Ecdysozoa</taxon>
        <taxon>Arthropoda</taxon>
        <taxon>Chelicerata</taxon>
        <taxon>Arachnida</taxon>
        <taxon>Araneae</taxon>
        <taxon>Araneomorphae</taxon>
        <taxon>Entelegynae</taxon>
        <taxon>Araneoidea</taxon>
        <taxon>Nephilidae</taxon>
        <taxon>Trichonephila</taxon>
    </lineage>
</organism>
<dbReference type="PANTHER" id="PTHR47326">
    <property type="entry name" value="TRANSPOSABLE ELEMENT TC3 TRANSPOSASE-LIKE PROTEIN"/>
    <property type="match status" value="1"/>
</dbReference>
<gene>
    <name evidence="1" type="primary">NCL1_35099</name>
    <name evidence="1" type="ORF">TNCT_539011</name>
</gene>
<dbReference type="Proteomes" id="UP000887116">
    <property type="component" value="Unassembled WGS sequence"/>
</dbReference>
<dbReference type="Gene3D" id="3.30.420.10">
    <property type="entry name" value="Ribonuclease H-like superfamily/Ribonuclease H"/>
    <property type="match status" value="1"/>
</dbReference>
<dbReference type="EMBL" id="BMAO01002400">
    <property type="protein sequence ID" value="GFQ80444.1"/>
    <property type="molecule type" value="Genomic_DNA"/>
</dbReference>
<evidence type="ECO:0000313" key="1">
    <source>
        <dbReference type="EMBL" id="GFQ80444.1"/>
    </source>
</evidence>
<comment type="caution">
    <text evidence="1">The sequence shown here is derived from an EMBL/GenBank/DDBJ whole genome shotgun (WGS) entry which is preliminary data.</text>
</comment>
<dbReference type="AlphaFoldDB" id="A0A8X6FJB9"/>
<evidence type="ECO:0008006" key="3">
    <source>
        <dbReference type="Google" id="ProtNLM"/>
    </source>
</evidence>
<dbReference type="InterPro" id="IPR036397">
    <property type="entry name" value="RNaseH_sf"/>
</dbReference>
<dbReference type="OrthoDB" id="6436543at2759"/>
<dbReference type="GO" id="GO:0003676">
    <property type="term" value="F:nucleic acid binding"/>
    <property type="evidence" value="ECO:0007669"/>
    <property type="project" value="InterPro"/>
</dbReference>
<proteinExistence type="predicted"/>
<name>A0A8X6FJB9_TRICU</name>
<accession>A0A8X6FJB9</accession>
<protein>
    <recommendedName>
        <fullName evidence="3">Transposase</fullName>
    </recommendedName>
</protein>
<evidence type="ECO:0000313" key="2">
    <source>
        <dbReference type="Proteomes" id="UP000887116"/>
    </source>
</evidence>
<keyword evidence="2" id="KW-1185">Reference proteome</keyword>
<dbReference type="PANTHER" id="PTHR47326:SF1">
    <property type="entry name" value="HTH PSQ-TYPE DOMAIN-CONTAINING PROTEIN"/>
    <property type="match status" value="1"/>
</dbReference>